<proteinExistence type="inferred from homology"/>
<evidence type="ECO:0000256" key="3">
    <source>
        <dbReference type="ARBA" id="ARBA00022793"/>
    </source>
</evidence>
<organism evidence="7">
    <name type="scientific">Hydatigena taeniaeformis</name>
    <name type="common">Feline tapeworm</name>
    <name type="synonym">Taenia taeniaeformis</name>
    <dbReference type="NCBI Taxonomy" id="6205"/>
    <lineage>
        <taxon>Eukaryota</taxon>
        <taxon>Metazoa</taxon>
        <taxon>Spiralia</taxon>
        <taxon>Lophotrochozoa</taxon>
        <taxon>Platyhelminthes</taxon>
        <taxon>Cestoda</taxon>
        <taxon>Eucestoda</taxon>
        <taxon>Cyclophyllidea</taxon>
        <taxon>Taeniidae</taxon>
        <taxon>Hydatigera</taxon>
    </lineage>
</organism>
<dbReference type="InterPro" id="IPR015421">
    <property type="entry name" value="PyrdxlP-dep_Trfase_major"/>
</dbReference>
<evidence type="ECO:0000256" key="4">
    <source>
        <dbReference type="ARBA" id="ARBA00022898"/>
    </source>
</evidence>
<dbReference type="Gene3D" id="3.90.1150.10">
    <property type="entry name" value="Aspartate Aminotransferase, domain 1"/>
    <property type="match status" value="1"/>
</dbReference>
<keyword evidence="3" id="KW-0210">Decarboxylase</keyword>
<dbReference type="GO" id="GO:0016831">
    <property type="term" value="F:carboxy-lyase activity"/>
    <property type="evidence" value="ECO:0007669"/>
    <property type="project" value="UniProtKB-KW"/>
</dbReference>
<evidence type="ECO:0000256" key="2">
    <source>
        <dbReference type="ARBA" id="ARBA00009533"/>
    </source>
</evidence>
<evidence type="ECO:0000256" key="5">
    <source>
        <dbReference type="ARBA" id="ARBA00023239"/>
    </source>
</evidence>
<dbReference type="WBParaSite" id="TTAC_0000541301-mRNA-1">
    <property type="protein sequence ID" value="TTAC_0000541301-mRNA-1"/>
    <property type="gene ID" value="TTAC_0000541301"/>
</dbReference>
<dbReference type="SUPFAM" id="SSF53383">
    <property type="entry name" value="PLP-dependent transferases"/>
    <property type="match status" value="1"/>
</dbReference>
<reference evidence="7" key="1">
    <citation type="submission" date="2017-02" db="UniProtKB">
        <authorList>
            <consortium name="WormBaseParasite"/>
        </authorList>
    </citation>
    <scope>IDENTIFICATION</scope>
</reference>
<dbReference type="InterPro" id="IPR015424">
    <property type="entry name" value="PyrdxlP-dep_Trfase"/>
</dbReference>
<name>A0A0R3WXC3_HYDTA</name>
<dbReference type="GO" id="GO:0019752">
    <property type="term" value="P:carboxylic acid metabolic process"/>
    <property type="evidence" value="ECO:0007669"/>
    <property type="project" value="InterPro"/>
</dbReference>
<dbReference type="PANTHER" id="PTHR11999">
    <property type="entry name" value="GROUP II PYRIDOXAL-5-PHOSPHATE DECARBOXYLASE"/>
    <property type="match status" value="1"/>
</dbReference>
<dbReference type="InterPro" id="IPR002129">
    <property type="entry name" value="PyrdxlP-dep_de-COase"/>
</dbReference>
<dbReference type="GO" id="GO:0030170">
    <property type="term" value="F:pyridoxal phosphate binding"/>
    <property type="evidence" value="ECO:0007669"/>
    <property type="project" value="InterPro"/>
</dbReference>
<keyword evidence="5 6" id="KW-0456">Lyase</keyword>
<dbReference type="Pfam" id="PF00282">
    <property type="entry name" value="Pyridoxal_deC"/>
    <property type="match status" value="1"/>
</dbReference>
<sequence>LHYSLHATCCCSPPAFQNWQLSFGRKFRSLKLWFVIRRFGVSGLQSYIRGHIRMAKYLEALLRADSRFEIVCDVVLGLVCFRVKDDNEATKELSKEIAEDGRIHLVTATVTRPNMEEVFVIRVAIVHLFTDEEICQFAFDVICELTEKVMRRRQSDLTAGTGGSANCSAPDV</sequence>
<dbReference type="GO" id="GO:0006520">
    <property type="term" value="P:amino acid metabolic process"/>
    <property type="evidence" value="ECO:0007669"/>
    <property type="project" value="InterPro"/>
</dbReference>
<evidence type="ECO:0000256" key="6">
    <source>
        <dbReference type="RuleBase" id="RU000382"/>
    </source>
</evidence>
<dbReference type="Gene3D" id="3.40.640.10">
    <property type="entry name" value="Type I PLP-dependent aspartate aminotransferase-like (Major domain)"/>
    <property type="match status" value="1"/>
</dbReference>
<comment type="similarity">
    <text evidence="2 6">Belongs to the group II decarboxylase family.</text>
</comment>
<protein>
    <submittedName>
        <fullName evidence="7">Aromatic-L-amino-acid decarboxylase</fullName>
    </submittedName>
</protein>
<accession>A0A0R3WXC3</accession>
<dbReference type="STRING" id="6205.A0A0R3WXC3"/>
<evidence type="ECO:0000256" key="1">
    <source>
        <dbReference type="ARBA" id="ARBA00001933"/>
    </source>
</evidence>
<dbReference type="AlphaFoldDB" id="A0A0R3WXC3"/>
<evidence type="ECO:0000313" key="7">
    <source>
        <dbReference type="WBParaSite" id="TTAC_0000541301-mRNA-1"/>
    </source>
</evidence>
<dbReference type="InterPro" id="IPR015422">
    <property type="entry name" value="PyrdxlP-dep_Trfase_small"/>
</dbReference>
<keyword evidence="4 6" id="KW-0663">Pyridoxal phosphate</keyword>
<dbReference type="PANTHER" id="PTHR11999:SF70">
    <property type="entry name" value="MIP05841P"/>
    <property type="match status" value="1"/>
</dbReference>
<dbReference type="GO" id="GO:0005737">
    <property type="term" value="C:cytoplasm"/>
    <property type="evidence" value="ECO:0007669"/>
    <property type="project" value="TreeGrafter"/>
</dbReference>
<dbReference type="PRINTS" id="PR00800">
    <property type="entry name" value="YHDCRBOXLASE"/>
</dbReference>
<comment type="cofactor">
    <cofactor evidence="1 6">
        <name>pyridoxal 5'-phosphate</name>
        <dbReference type="ChEBI" id="CHEBI:597326"/>
    </cofactor>
</comment>
<dbReference type="InterPro" id="IPR010977">
    <property type="entry name" value="Aromatic_deC"/>
</dbReference>